<dbReference type="InterPro" id="IPR051016">
    <property type="entry name" value="Diverse_Substrate_AcTransf"/>
</dbReference>
<evidence type="ECO:0000256" key="2">
    <source>
        <dbReference type="ARBA" id="ARBA00022679"/>
    </source>
</evidence>
<dbReference type="EMBL" id="BABT02000165">
    <property type="protein sequence ID" value="GAA98778.1"/>
    <property type="molecule type" value="Genomic_DNA"/>
</dbReference>
<dbReference type="SUPFAM" id="SSF55729">
    <property type="entry name" value="Acyl-CoA N-acyltransferases (Nat)"/>
    <property type="match status" value="1"/>
</dbReference>
<proteinExistence type="inferred from homology"/>
<gene>
    <name evidence="5" type="primary">Mo05466</name>
    <name evidence="5" type="ORF">E5Q_05466</name>
</gene>
<keyword evidence="3" id="KW-0012">Acyltransferase</keyword>
<evidence type="ECO:0000313" key="5">
    <source>
        <dbReference type="EMBL" id="GAA98778.1"/>
    </source>
</evidence>
<dbReference type="PROSITE" id="PS51186">
    <property type="entry name" value="GNAT"/>
    <property type="match status" value="1"/>
</dbReference>
<dbReference type="HOGENOM" id="CLU_013985_41_2_1"/>
<dbReference type="eggNOG" id="KOG3216">
    <property type="taxonomic scope" value="Eukaryota"/>
</dbReference>
<dbReference type="PANTHER" id="PTHR10545">
    <property type="entry name" value="DIAMINE N-ACETYLTRANSFERASE"/>
    <property type="match status" value="1"/>
</dbReference>
<evidence type="ECO:0000256" key="1">
    <source>
        <dbReference type="ARBA" id="ARBA00008694"/>
    </source>
</evidence>
<reference evidence="5 6" key="1">
    <citation type="journal article" date="2011" name="J. Gen. Appl. Microbiol.">
        <title>Draft genome sequencing of the enigmatic basidiomycete Mixia osmundae.</title>
        <authorList>
            <person name="Nishida H."/>
            <person name="Nagatsuka Y."/>
            <person name="Sugiyama J."/>
        </authorList>
    </citation>
    <scope>NUCLEOTIDE SEQUENCE [LARGE SCALE GENOMIC DNA]</scope>
    <source>
        <strain evidence="6">CBS 9802 / IAM 14324 / JCM 22182 / KY 12970</strain>
    </source>
</reference>
<dbReference type="STRING" id="764103.G7E7G8"/>
<evidence type="ECO:0000259" key="4">
    <source>
        <dbReference type="PROSITE" id="PS51186"/>
    </source>
</evidence>
<evidence type="ECO:0000256" key="3">
    <source>
        <dbReference type="ARBA" id="ARBA00023315"/>
    </source>
</evidence>
<dbReference type="RefSeq" id="XP_014566764.1">
    <property type="nucleotide sequence ID" value="XM_014711278.1"/>
</dbReference>
<dbReference type="OrthoDB" id="7305308at2759"/>
<dbReference type="FunFam" id="3.40.630.30:FF:000064">
    <property type="entry name" value="GNAT family acetyltransferase"/>
    <property type="match status" value="1"/>
</dbReference>
<dbReference type="InterPro" id="IPR016181">
    <property type="entry name" value="Acyl_CoA_acyltransferase"/>
</dbReference>
<dbReference type="Gene3D" id="3.40.630.30">
    <property type="match status" value="1"/>
</dbReference>
<feature type="domain" description="N-acetyltransferase" evidence="4">
    <location>
        <begin position="4"/>
        <end position="164"/>
    </location>
</feature>
<dbReference type="Proteomes" id="UP000009131">
    <property type="component" value="Unassembled WGS sequence"/>
</dbReference>
<keyword evidence="2" id="KW-0808">Transferase</keyword>
<dbReference type="Pfam" id="PF00583">
    <property type="entry name" value="Acetyltransf_1"/>
    <property type="match status" value="1"/>
</dbReference>
<name>G7E7G8_MIXOS</name>
<keyword evidence="6" id="KW-1185">Reference proteome</keyword>
<reference evidence="5 6" key="2">
    <citation type="journal article" date="2012" name="Open Biol.">
        <title>Characteristics of nucleosomes and linker DNA regions on the genome of the basidiomycete Mixia osmundae revealed by mono- and dinucleosome mapping.</title>
        <authorList>
            <person name="Nishida H."/>
            <person name="Kondo S."/>
            <person name="Matsumoto T."/>
            <person name="Suzuki Y."/>
            <person name="Yoshikawa H."/>
            <person name="Taylor T.D."/>
            <person name="Sugiyama J."/>
        </authorList>
    </citation>
    <scope>NUCLEOTIDE SEQUENCE [LARGE SCALE GENOMIC DNA]</scope>
    <source>
        <strain evidence="6">CBS 9802 / IAM 14324 / JCM 22182 / KY 12970</strain>
    </source>
</reference>
<dbReference type="InParanoid" id="G7E7G8"/>
<sequence>MGRFELREAEPRDIPALLGLIRELAEYERMPEMVKATPELLQRNIFERHFGSAVVAVDTRNASRVVGMALWTTTFSTWTGKPSLYLEDLYVQPEARKHGLGKALFGWLGKKCRELDCARLEWVVLKWNEPSIKFYEALGATTMKDWDTMRLEGTALADLEKLLPS</sequence>
<dbReference type="OMA" id="QSEWVRY"/>
<dbReference type="FunCoup" id="G7E7G8">
    <property type="interactions" value="54"/>
</dbReference>
<comment type="caution">
    <text evidence="5">The sequence shown here is derived from an EMBL/GenBank/DDBJ whole genome shotgun (WGS) entry which is preliminary data.</text>
</comment>
<dbReference type="InterPro" id="IPR000182">
    <property type="entry name" value="GNAT_dom"/>
</dbReference>
<comment type="similarity">
    <text evidence="1">Belongs to the acetyltransferase family.</text>
</comment>
<dbReference type="GO" id="GO:0008080">
    <property type="term" value="F:N-acetyltransferase activity"/>
    <property type="evidence" value="ECO:0007669"/>
    <property type="project" value="TreeGrafter"/>
</dbReference>
<dbReference type="AlphaFoldDB" id="G7E7G8"/>
<protein>
    <recommendedName>
        <fullName evidence="4">N-acetyltransferase domain-containing protein</fullName>
    </recommendedName>
</protein>
<dbReference type="PANTHER" id="PTHR10545:SF29">
    <property type="entry name" value="GH14572P-RELATED"/>
    <property type="match status" value="1"/>
</dbReference>
<organism evidence="5 6">
    <name type="scientific">Mixia osmundae (strain CBS 9802 / IAM 14324 / JCM 22182 / KY 12970)</name>
    <dbReference type="NCBI Taxonomy" id="764103"/>
    <lineage>
        <taxon>Eukaryota</taxon>
        <taxon>Fungi</taxon>
        <taxon>Dikarya</taxon>
        <taxon>Basidiomycota</taxon>
        <taxon>Pucciniomycotina</taxon>
        <taxon>Mixiomycetes</taxon>
        <taxon>Mixiales</taxon>
        <taxon>Mixiaceae</taxon>
        <taxon>Mixia</taxon>
    </lineage>
</organism>
<dbReference type="CDD" id="cd04301">
    <property type="entry name" value="NAT_SF"/>
    <property type="match status" value="1"/>
</dbReference>
<evidence type="ECO:0000313" key="6">
    <source>
        <dbReference type="Proteomes" id="UP000009131"/>
    </source>
</evidence>
<accession>G7E7G8</accession>